<proteinExistence type="predicted"/>
<sequence>MPTLHRFDSFRIEVRSRDHNPPHFHMIGLNFHALVDIRTLQVIEGTYSRSALAEALAWAGGGPRHCSPNGAVSMSGTEIVTVGRRLPKLATVAPAGKPFTVSVTWAEGERVGRTDSVDLAPVIFTFKVFRPLRDGTVPFESVEIGERGAALAWAGHPDLEIGAESVEELAAETMTNHDFAAFLKRNRLTLDAAAAHLGIARRLVAYYAKEREIPRHIALACRYLDGEIDKGPGDGGRAVSEAA</sequence>
<keyword evidence="2" id="KW-1185">Reference proteome</keyword>
<dbReference type="Pfam" id="PF13711">
    <property type="entry name" value="DUF4160"/>
    <property type="match status" value="1"/>
</dbReference>
<dbReference type="OrthoDB" id="8234829at2"/>
<dbReference type="GO" id="GO:0003677">
    <property type="term" value="F:DNA binding"/>
    <property type="evidence" value="ECO:0007669"/>
    <property type="project" value="InterPro"/>
</dbReference>
<evidence type="ECO:0000313" key="2">
    <source>
        <dbReference type="Proteomes" id="UP000244755"/>
    </source>
</evidence>
<dbReference type="SUPFAM" id="SSF143880">
    <property type="entry name" value="NE0471 N-terminal domain-like"/>
    <property type="match status" value="1"/>
</dbReference>
<evidence type="ECO:0000313" key="1">
    <source>
        <dbReference type="EMBL" id="AWB22962.1"/>
    </source>
</evidence>
<accession>A0A2R4WN45</accession>
<organism evidence="1 2">
    <name type="scientific">Methylobacterium currus</name>
    <dbReference type="NCBI Taxonomy" id="2051553"/>
    <lineage>
        <taxon>Bacteria</taxon>
        <taxon>Pseudomonadati</taxon>
        <taxon>Pseudomonadota</taxon>
        <taxon>Alphaproteobacteria</taxon>
        <taxon>Hyphomicrobiales</taxon>
        <taxon>Methylobacteriaceae</taxon>
        <taxon>Methylobacterium</taxon>
    </lineage>
</organism>
<gene>
    <name evidence="1" type="ORF">DA075_20325</name>
</gene>
<dbReference type="InterPro" id="IPR025427">
    <property type="entry name" value="DUF4160"/>
</dbReference>
<dbReference type="EMBL" id="CP028843">
    <property type="protein sequence ID" value="AWB22962.1"/>
    <property type="molecule type" value="Genomic_DNA"/>
</dbReference>
<dbReference type="Gene3D" id="1.10.260.40">
    <property type="entry name" value="lambda repressor-like DNA-binding domains"/>
    <property type="match status" value="1"/>
</dbReference>
<dbReference type="KEGG" id="mee:DA075_20325"/>
<protein>
    <submittedName>
        <fullName evidence="1">DUF4160 domain-containing protein</fullName>
    </submittedName>
</protein>
<name>A0A2R4WN45_9HYPH</name>
<dbReference type="InterPro" id="IPR036782">
    <property type="entry name" value="NE0471-like_N"/>
</dbReference>
<reference evidence="1 2" key="1">
    <citation type="submission" date="2018-04" db="EMBL/GenBank/DDBJ databases">
        <title>Methylobacterium sp. PR1016A genome.</title>
        <authorList>
            <person name="Park W."/>
        </authorList>
    </citation>
    <scope>NUCLEOTIDE SEQUENCE [LARGE SCALE GENOMIC DNA]</scope>
    <source>
        <strain evidence="1 2">PR1016A</strain>
    </source>
</reference>
<dbReference type="InterPro" id="IPR010982">
    <property type="entry name" value="Lambda_DNA-bd_dom_sf"/>
</dbReference>
<dbReference type="SUPFAM" id="SSF47413">
    <property type="entry name" value="lambda repressor-like DNA-binding domains"/>
    <property type="match status" value="1"/>
</dbReference>
<dbReference type="AlphaFoldDB" id="A0A2R4WN45"/>
<dbReference type="Proteomes" id="UP000244755">
    <property type="component" value="Chromosome 1"/>
</dbReference>
<dbReference type="Gene3D" id="3.30.2020.10">
    <property type="entry name" value="NE0471-like N-terminal domain"/>
    <property type="match status" value="1"/>
</dbReference>